<evidence type="ECO:0000313" key="1">
    <source>
        <dbReference type="EMBL" id="MBA4652874.1"/>
    </source>
</evidence>
<name>A0A7C8ZW36_OPUST</name>
<organism evidence="1">
    <name type="scientific">Opuntia streptacantha</name>
    <name type="common">Prickly pear cactus</name>
    <name type="synonym">Opuntia cardona</name>
    <dbReference type="NCBI Taxonomy" id="393608"/>
    <lineage>
        <taxon>Eukaryota</taxon>
        <taxon>Viridiplantae</taxon>
        <taxon>Streptophyta</taxon>
        <taxon>Embryophyta</taxon>
        <taxon>Tracheophyta</taxon>
        <taxon>Spermatophyta</taxon>
        <taxon>Magnoliopsida</taxon>
        <taxon>eudicotyledons</taxon>
        <taxon>Gunneridae</taxon>
        <taxon>Pentapetalae</taxon>
        <taxon>Caryophyllales</taxon>
        <taxon>Cactineae</taxon>
        <taxon>Cactaceae</taxon>
        <taxon>Opuntioideae</taxon>
        <taxon>Opuntia</taxon>
    </lineage>
</organism>
<reference evidence="1" key="1">
    <citation type="journal article" date="2013" name="J. Plant Res.">
        <title>Effect of fungi and light on seed germination of three Opuntia species from semiarid lands of central Mexico.</title>
        <authorList>
            <person name="Delgado-Sanchez P."/>
            <person name="Jimenez-Bremont J.F."/>
            <person name="Guerrero-Gonzalez Mde L."/>
            <person name="Flores J."/>
        </authorList>
    </citation>
    <scope>NUCLEOTIDE SEQUENCE</scope>
    <source>
        <tissue evidence="1">Cladode</tissue>
    </source>
</reference>
<evidence type="ECO:0008006" key="2">
    <source>
        <dbReference type="Google" id="ProtNLM"/>
    </source>
</evidence>
<dbReference type="EMBL" id="GISG01176563">
    <property type="protein sequence ID" value="MBA4652874.1"/>
    <property type="molecule type" value="Transcribed_RNA"/>
</dbReference>
<dbReference type="SUPFAM" id="SSF101941">
    <property type="entry name" value="NAC domain"/>
    <property type="match status" value="1"/>
</dbReference>
<protein>
    <recommendedName>
        <fullName evidence="2">NAC domain-containing protein</fullName>
    </recommendedName>
</protein>
<dbReference type="AlphaFoldDB" id="A0A7C8ZW36"/>
<dbReference type="GO" id="GO:0005634">
    <property type="term" value="C:nucleus"/>
    <property type="evidence" value="ECO:0007669"/>
    <property type="project" value="TreeGrafter"/>
</dbReference>
<reference evidence="1" key="2">
    <citation type="submission" date="2020-07" db="EMBL/GenBank/DDBJ databases">
        <authorList>
            <person name="Vera ALvarez R."/>
            <person name="Arias-Moreno D.M."/>
            <person name="Jimenez-Jacinto V."/>
            <person name="Jimenez-Bremont J.F."/>
            <person name="Swaminathan K."/>
            <person name="Moose S.P."/>
            <person name="Guerrero-Gonzalez M.L."/>
            <person name="Marino-Ramirez L."/>
            <person name="Landsman D."/>
            <person name="Rodriguez-Kessler M."/>
            <person name="Delgado-Sanchez P."/>
        </authorList>
    </citation>
    <scope>NUCLEOTIDE SEQUENCE</scope>
    <source>
        <tissue evidence="1">Cladode</tissue>
    </source>
</reference>
<dbReference type="GO" id="GO:0003700">
    <property type="term" value="F:DNA-binding transcription factor activity"/>
    <property type="evidence" value="ECO:0007669"/>
    <property type="project" value="InterPro"/>
</dbReference>
<dbReference type="PANTHER" id="PTHR31079:SF2">
    <property type="entry name" value="NAC DOMAIN CONTAINING PROTEIN 44-RELATED"/>
    <property type="match status" value="1"/>
</dbReference>
<dbReference type="PANTHER" id="PTHR31079">
    <property type="entry name" value="NAC DOMAIN-CONTAINING PROTEIN 73"/>
    <property type="match status" value="1"/>
</dbReference>
<sequence>MAKWCRSWLVDCRGIAKKVRHATLSSAVQIKDCGAKRECPNCHYLIDNSDVSYEWPGLPIGVKFDPSDVELLEHLAAKCGVREAQPHKFIDEFIPTLNNK</sequence>
<dbReference type="GO" id="GO:0000976">
    <property type="term" value="F:transcription cis-regulatory region binding"/>
    <property type="evidence" value="ECO:0007669"/>
    <property type="project" value="TreeGrafter"/>
</dbReference>
<dbReference type="InterPro" id="IPR036093">
    <property type="entry name" value="NAC_dom_sf"/>
</dbReference>
<accession>A0A7C8ZW36</accession>
<proteinExistence type="predicted"/>
<dbReference type="InterPro" id="IPR044799">
    <property type="entry name" value="SOG1-like"/>
</dbReference>